<name>A0A448YNB9_BRENA</name>
<feature type="domain" description="Major facilitator superfamily (MFS) profile" evidence="7">
    <location>
        <begin position="117"/>
        <end position="559"/>
    </location>
</feature>
<dbReference type="STRING" id="13370.A0A448YNB9"/>
<dbReference type="GO" id="GO:0005886">
    <property type="term" value="C:plasma membrane"/>
    <property type="evidence" value="ECO:0007669"/>
    <property type="project" value="TreeGrafter"/>
</dbReference>
<feature type="transmembrane region" description="Helical" evidence="6">
    <location>
        <begin position="532"/>
        <end position="551"/>
    </location>
</feature>
<dbReference type="PANTHER" id="PTHR23502:SF38">
    <property type="entry name" value="POLYAMINE TRANSPORTER 4"/>
    <property type="match status" value="1"/>
</dbReference>
<feature type="region of interest" description="Disordered" evidence="5">
    <location>
        <begin position="1"/>
        <end position="52"/>
    </location>
</feature>
<evidence type="ECO:0000313" key="9">
    <source>
        <dbReference type="Proteomes" id="UP000290900"/>
    </source>
</evidence>
<feature type="transmembrane region" description="Helical" evidence="6">
    <location>
        <begin position="280"/>
        <end position="298"/>
    </location>
</feature>
<dbReference type="FunCoup" id="A0A448YNB9">
    <property type="interactions" value="71"/>
</dbReference>
<evidence type="ECO:0000256" key="3">
    <source>
        <dbReference type="ARBA" id="ARBA00022989"/>
    </source>
</evidence>
<evidence type="ECO:0000256" key="2">
    <source>
        <dbReference type="ARBA" id="ARBA00022692"/>
    </source>
</evidence>
<feature type="transmembrane region" description="Helical" evidence="6">
    <location>
        <begin position="212"/>
        <end position="233"/>
    </location>
</feature>
<keyword evidence="9" id="KW-1185">Reference proteome</keyword>
<feature type="transmembrane region" description="Helical" evidence="6">
    <location>
        <begin position="240"/>
        <end position="260"/>
    </location>
</feature>
<feature type="compositionally biased region" description="Basic and acidic residues" evidence="5">
    <location>
        <begin position="31"/>
        <end position="47"/>
    </location>
</feature>
<dbReference type="AlphaFoldDB" id="A0A448YNB9"/>
<feature type="transmembrane region" description="Helical" evidence="6">
    <location>
        <begin position="387"/>
        <end position="412"/>
    </location>
</feature>
<keyword evidence="3 6" id="KW-1133">Transmembrane helix</keyword>
<dbReference type="InterPro" id="IPR020846">
    <property type="entry name" value="MFS_dom"/>
</dbReference>
<accession>A0A448YNB9</accession>
<evidence type="ECO:0000259" key="7">
    <source>
        <dbReference type="PROSITE" id="PS50850"/>
    </source>
</evidence>
<dbReference type="OrthoDB" id="3936150at2759"/>
<dbReference type="GO" id="GO:0042908">
    <property type="term" value="P:xenobiotic transport"/>
    <property type="evidence" value="ECO:0007669"/>
    <property type="project" value="UniProtKB-ARBA"/>
</dbReference>
<feature type="transmembrane region" description="Helical" evidence="6">
    <location>
        <begin position="182"/>
        <end position="200"/>
    </location>
</feature>
<dbReference type="InterPro" id="IPR036259">
    <property type="entry name" value="MFS_trans_sf"/>
</dbReference>
<organism evidence="8 9">
    <name type="scientific">Brettanomyces naardenensis</name>
    <name type="common">Yeast</name>
    <dbReference type="NCBI Taxonomy" id="13370"/>
    <lineage>
        <taxon>Eukaryota</taxon>
        <taxon>Fungi</taxon>
        <taxon>Dikarya</taxon>
        <taxon>Ascomycota</taxon>
        <taxon>Saccharomycotina</taxon>
        <taxon>Pichiomycetes</taxon>
        <taxon>Pichiales</taxon>
        <taxon>Pichiaceae</taxon>
        <taxon>Brettanomyces</taxon>
    </lineage>
</organism>
<feature type="transmembrane region" description="Helical" evidence="6">
    <location>
        <begin position="436"/>
        <end position="457"/>
    </location>
</feature>
<dbReference type="PANTHER" id="PTHR23502">
    <property type="entry name" value="MAJOR FACILITATOR SUPERFAMILY"/>
    <property type="match status" value="1"/>
</dbReference>
<dbReference type="Pfam" id="PF07690">
    <property type="entry name" value="MFS_1"/>
    <property type="match status" value="1"/>
</dbReference>
<comment type="subcellular location">
    <subcellularLocation>
        <location evidence="1">Membrane</location>
        <topology evidence="1">Multi-pass membrane protein</topology>
    </subcellularLocation>
</comment>
<dbReference type="InParanoid" id="A0A448YNB9"/>
<gene>
    <name evidence="8" type="ORF">BRENAR_LOCUS3094</name>
</gene>
<dbReference type="CDD" id="cd17323">
    <property type="entry name" value="MFS_Tpo1_MDR_like"/>
    <property type="match status" value="1"/>
</dbReference>
<feature type="transmembrane region" description="Helical" evidence="6">
    <location>
        <begin position="115"/>
        <end position="136"/>
    </location>
</feature>
<dbReference type="PROSITE" id="PS50850">
    <property type="entry name" value="MFS"/>
    <property type="match status" value="1"/>
</dbReference>
<feature type="transmembrane region" description="Helical" evidence="6">
    <location>
        <begin position="469"/>
        <end position="492"/>
    </location>
</feature>
<dbReference type="GO" id="GO:0015606">
    <property type="term" value="F:spermidine transmembrane transporter activity"/>
    <property type="evidence" value="ECO:0007669"/>
    <property type="project" value="TreeGrafter"/>
</dbReference>
<feature type="transmembrane region" description="Helical" evidence="6">
    <location>
        <begin position="148"/>
        <end position="170"/>
    </location>
</feature>
<evidence type="ECO:0000256" key="6">
    <source>
        <dbReference type="SAM" id="Phobius"/>
    </source>
</evidence>
<proteinExistence type="predicted"/>
<keyword evidence="2 6" id="KW-0812">Transmembrane</keyword>
<dbReference type="InterPro" id="IPR005829">
    <property type="entry name" value="Sugar_transporter_CS"/>
</dbReference>
<evidence type="ECO:0000313" key="8">
    <source>
        <dbReference type="EMBL" id="VEU22363.1"/>
    </source>
</evidence>
<dbReference type="EMBL" id="CAACVR010000023">
    <property type="protein sequence ID" value="VEU22363.1"/>
    <property type="molecule type" value="Genomic_DNA"/>
</dbReference>
<evidence type="ECO:0000256" key="1">
    <source>
        <dbReference type="ARBA" id="ARBA00004141"/>
    </source>
</evidence>
<dbReference type="PROSITE" id="PS00216">
    <property type="entry name" value="SUGAR_TRANSPORT_1"/>
    <property type="match status" value="1"/>
</dbReference>
<feature type="transmembrane region" description="Helical" evidence="6">
    <location>
        <begin position="348"/>
        <end position="367"/>
    </location>
</feature>
<protein>
    <submittedName>
        <fullName evidence="8">DEKNAAC103608</fullName>
    </submittedName>
</protein>
<evidence type="ECO:0000256" key="4">
    <source>
        <dbReference type="ARBA" id="ARBA00023136"/>
    </source>
</evidence>
<reference evidence="8 9" key="1">
    <citation type="submission" date="2018-12" db="EMBL/GenBank/DDBJ databases">
        <authorList>
            <person name="Tiukova I."/>
            <person name="Dainat J."/>
        </authorList>
    </citation>
    <scope>NUCLEOTIDE SEQUENCE [LARGE SCALE GENOMIC DNA]</scope>
</reference>
<dbReference type="GO" id="GO:0000297">
    <property type="term" value="F:spermine transmembrane transporter activity"/>
    <property type="evidence" value="ECO:0007669"/>
    <property type="project" value="TreeGrafter"/>
</dbReference>
<sequence length="578" mass="63564">MNNSTDNDIELKGANDLETMLEESSANTSIEPKEERQLKDLDNDHGSIRQTHTNSLVKKLSHVLTGVSDEIKDLELAPDLENPGNAVDGYNPLMMNWDDDKDPGNPYNWSAARRWVITGTTAFLCFTIALGSSIYVSSVPEIMFKWEVSQTLCLGGVALFVLGLAWGPVIAAPLSELFGRKIVYLVSIPIAGAFTIGVAMSKNIGQVLVLRFFAALTSSGAFAICGGTIGDIWAPKDSGLAMALFCLAPMMGPVIGPIIGGFVAERKVSSDPNVIGGLRWISWTQLFFFAAATIPVMLMPETYKPVLMAGRMRKRGIKIKRLPLSQFLRNVVFTTLLRPMEMLVVEPIVLVLSIYTSFIFAVLFGFFEAYPIIFRGIYHMQLGVSGLPFLGCGVGLLIGSMVYILVFGFIFFKKWPDGYVGMKDKDGNHIPLTPEHTLLCCKFGSMTLAPALFWLAWSSRPDVHYMVPVASGVLFGFSLIQIFLSVLTYFALSYPPASVASAVAANNVLRYVVSCGFPLFTVQMLTRLHVDWGVSVFAFFALLLAPVPWIFTKYGERIRRVSKYGYAATDSSFAKISR</sequence>
<dbReference type="Gene3D" id="1.20.1250.20">
    <property type="entry name" value="MFS general substrate transporter like domains"/>
    <property type="match status" value="1"/>
</dbReference>
<dbReference type="InterPro" id="IPR011701">
    <property type="entry name" value="MFS"/>
</dbReference>
<keyword evidence="4 6" id="KW-0472">Membrane</keyword>
<evidence type="ECO:0000256" key="5">
    <source>
        <dbReference type="SAM" id="MobiDB-lite"/>
    </source>
</evidence>
<dbReference type="SUPFAM" id="SSF103473">
    <property type="entry name" value="MFS general substrate transporter"/>
    <property type="match status" value="1"/>
</dbReference>
<dbReference type="Proteomes" id="UP000290900">
    <property type="component" value="Unassembled WGS sequence"/>
</dbReference>
<dbReference type="GO" id="GO:0140115">
    <property type="term" value="P:export across plasma membrane"/>
    <property type="evidence" value="ECO:0007669"/>
    <property type="project" value="UniProtKB-ARBA"/>
</dbReference>